<dbReference type="PANTHER" id="PTHR42937">
    <property type="match status" value="1"/>
</dbReference>
<dbReference type="Gene3D" id="3.40.50.1100">
    <property type="match status" value="2"/>
</dbReference>
<gene>
    <name evidence="2" type="ORF">RSOLAG1IB_10356</name>
</gene>
<reference evidence="2 3" key="1">
    <citation type="submission" date="2014-11" db="EMBL/GenBank/DDBJ databases">
        <authorList>
            <person name="Wibberg Daniel"/>
        </authorList>
    </citation>
    <scope>NUCLEOTIDE SEQUENCE [LARGE SCALE GENOMIC DNA]</scope>
    <source>
        <strain evidence="2">Rhizoctonia solani AG1-IB 7/3/14</strain>
    </source>
</reference>
<dbReference type="InterPro" id="IPR001926">
    <property type="entry name" value="TrpB-like_PALP"/>
</dbReference>
<dbReference type="InterPro" id="IPR036052">
    <property type="entry name" value="TrpB-like_PALP_sf"/>
</dbReference>
<evidence type="ECO:0000313" key="2">
    <source>
        <dbReference type="EMBL" id="CEL62298.1"/>
    </source>
</evidence>
<dbReference type="Proteomes" id="UP000059188">
    <property type="component" value="Unassembled WGS sequence"/>
</dbReference>
<dbReference type="EMBL" id="LN679165">
    <property type="protein sequence ID" value="CEL62298.1"/>
    <property type="molecule type" value="Genomic_DNA"/>
</dbReference>
<dbReference type="Pfam" id="PF00291">
    <property type="entry name" value="PALP"/>
    <property type="match status" value="1"/>
</dbReference>
<sequence>MSDIYTNPHARYSKASAITEDFRTSTVTFHRQFLPKYSPTALTAVPTIAQELGLGHVLVKDESNRLGLPAFKILGASWATFVVLCKHFGLDLDSTSLDTIQVLCKKESISLWAATDGNHGRALARVASIIGATANIYVPRFITEPSKAFIVSEGANVIQIQGNYDEAVRMAAKECTESDSPSAFLIQDTSWEGYEYIPLQISIGYSTLFFEIDEQLREVGLEAPSLVVVPVGVGSLAHAAVLHYRSRSISAPPSILTVEPEVASCLLTSLKAGEMVTVPGGQTIMPGLNCNTVSHIAWPDLKGCIDLAISVTETETDTAVHDLARFGICSGPCGAATIAGLRQARRSLPQLGGEDVVVVISTEGSQVYLNAPV</sequence>
<dbReference type="AlphaFoldDB" id="A0A0B7G1D5"/>
<accession>A0A0B7G1D5</accession>
<name>A0A0B7G1D5_THACB</name>
<evidence type="ECO:0000259" key="1">
    <source>
        <dbReference type="Pfam" id="PF00291"/>
    </source>
</evidence>
<feature type="domain" description="Tryptophan synthase beta chain-like PALP" evidence="1">
    <location>
        <begin position="36"/>
        <end position="361"/>
    </location>
</feature>
<keyword evidence="3" id="KW-1185">Reference proteome</keyword>
<evidence type="ECO:0000313" key="3">
    <source>
        <dbReference type="Proteomes" id="UP000059188"/>
    </source>
</evidence>
<organism evidence="2 3">
    <name type="scientific">Thanatephorus cucumeris (strain AG1-IB / isolate 7/3/14)</name>
    <name type="common">Lettuce bottom rot fungus</name>
    <name type="synonym">Rhizoctonia solani</name>
    <dbReference type="NCBI Taxonomy" id="1108050"/>
    <lineage>
        <taxon>Eukaryota</taxon>
        <taxon>Fungi</taxon>
        <taxon>Dikarya</taxon>
        <taxon>Basidiomycota</taxon>
        <taxon>Agaricomycotina</taxon>
        <taxon>Agaricomycetes</taxon>
        <taxon>Cantharellales</taxon>
        <taxon>Ceratobasidiaceae</taxon>
        <taxon>Rhizoctonia</taxon>
        <taxon>Rhizoctonia solani AG-1</taxon>
    </lineage>
</organism>
<dbReference type="PANTHER" id="PTHR42937:SF1">
    <property type="entry name" value="DIAMINOPROPIONATE AMMONIA-LYASE"/>
    <property type="match status" value="1"/>
</dbReference>
<dbReference type="STRING" id="1108050.A0A0B7G1D5"/>
<dbReference type="SUPFAM" id="SSF53686">
    <property type="entry name" value="Tryptophan synthase beta subunit-like PLP-dependent enzymes"/>
    <property type="match status" value="1"/>
</dbReference>
<dbReference type="OrthoDB" id="10059875at2759"/>
<proteinExistence type="predicted"/>
<protein>
    <recommendedName>
        <fullName evidence="1">Tryptophan synthase beta chain-like PALP domain-containing protein</fullName>
    </recommendedName>
</protein>